<dbReference type="NCBIfam" id="NF008726">
    <property type="entry name" value="PRK11728.1"/>
    <property type="match status" value="1"/>
</dbReference>
<dbReference type="RefSeq" id="WP_173157430.1">
    <property type="nucleotide sequence ID" value="NZ_BAAALX010000016.1"/>
</dbReference>
<evidence type="ECO:0000256" key="2">
    <source>
        <dbReference type="ARBA" id="ARBA00022630"/>
    </source>
</evidence>
<evidence type="ECO:0000256" key="1">
    <source>
        <dbReference type="ARBA" id="ARBA00001974"/>
    </source>
</evidence>
<feature type="domain" description="FAD dependent oxidoreductase" evidence="6">
    <location>
        <begin position="8"/>
        <end position="397"/>
    </location>
</feature>
<comment type="similarity">
    <text evidence="5">Belongs to the L2HGDH family.</text>
</comment>
<evidence type="ECO:0000256" key="5">
    <source>
        <dbReference type="ARBA" id="ARBA00037941"/>
    </source>
</evidence>
<comment type="caution">
    <text evidence="7">The sequence shown here is derived from an EMBL/GenBank/DDBJ whole genome shotgun (WGS) entry which is preliminary data.</text>
</comment>
<evidence type="ECO:0000259" key="6">
    <source>
        <dbReference type="Pfam" id="PF01266"/>
    </source>
</evidence>
<dbReference type="Gene3D" id="3.50.50.60">
    <property type="entry name" value="FAD/NAD(P)-binding domain"/>
    <property type="match status" value="1"/>
</dbReference>
<gene>
    <name evidence="7" type="primary">lhgO</name>
    <name evidence="7" type="ORF">GCM10009690_27360</name>
</gene>
<evidence type="ECO:0000313" key="8">
    <source>
        <dbReference type="Proteomes" id="UP001500177"/>
    </source>
</evidence>
<sequence length="417" mass="44375">MSTYSFGVIGAGIIGAAVAREITHRFPGAEVTVLDKADAVAAHQTGHNSGVVHAGLYYQPGSLKARLCRRGVDLLHDYAGEKNLPFDKCGKIVVALTPEEEVRLRDIKEKALANGVPDIELLGPEGIRSVEPNAVGRMALHSPHTAIIDYAAVTRALIDDVQRAGGRVILGAEVVSIANREQGCAVTVARGGEQSIHTFDHLIACAGLQSDRVARLAGGAAYPKIVPFFGQYSQLAPEHRNILNGLVYPVPDPAYPFLGVHLTKRVDGEMLVGPNAFLSFGRENYNGWRIGLKDSIDVAASPGFWKFAGQNMHAAVQEFGAVLSRQKFLAGAAAYVPSLEGAVSTPITRGIRAQAMDRHGRLLDDFVIEDIGSATLVRNAPSPGATSSLAIAEHLVETIGDHPRFTKYGSRGEGGRG</sequence>
<evidence type="ECO:0000256" key="4">
    <source>
        <dbReference type="ARBA" id="ARBA00023002"/>
    </source>
</evidence>
<dbReference type="InterPro" id="IPR036188">
    <property type="entry name" value="FAD/NAD-bd_sf"/>
</dbReference>
<keyword evidence="4" id="KW-0560">Oxidoreductase</keyword>
<dbReference type="PANTHER" id="PTHR43104">
    <property type="entry name" value="L-2-HYDROXYGLUTARATE DEHYDROGENASE, MITOCHONDRIAL"/>
    <property type="match status" value="1"/>
</dbReference>
<accession>A0ABN2AMN5</accession>
<dbReference type="InterPro" id="IPR006076">
    <property type="entry name" value="FAD-dep_OxRdtase"/>
</dbReference>
<dbReference type="EMBL" id="BAAALX010000016">
    <property type="protein sequence ID" value="GAA1522591.1"/>
    <property type="molecule type" value="Genomic_DNA"/>
</dbReference>
<keyword evidence="8" id="KW-1185">Reference proteome</keyword>
<dbReference type="Proteomes" id="UP001500177">
    <property type="component" value="Unassembled WGS sequence"/>
</dbReference>
<dbReference type="Gene3D" id="3.30.9.10">
    <property type="entry name" value="D-Amino Acid Oxidase, subunit A, domain 2"/>
    <property type="match status" value="1"/>
</dbReference>
<dbReference type="Pfam" id="PF01266">
    <property type="entry name" value="DAO"/>
    <property type="match status" value="1"/>
</dbReference>
<protein>
    <submittedName>
        <fullName evidence="7">L-2-hydroxyglutarate oxidase</fullName>
    </submittedName>
</protein>
<organism evidence="7 8">
    <name type="scientific">Brevibacterium permense</name>
    <dbReference type="NCBI Taxonomy" id="234834"/>
    <lineage>
        <taxon>Bacteria</taxon>
        <taxon>Bacillati</taxon>
        <taxon>Actinomycetota</taxon>
        <taxon>Actinomycetes</taxon>
        <taxon>Micrococcales</taxon>
        <taxon>Brevibacteriaceae</taxon>
        <taxon>Brevibacterium</taxon>
    </lineage>
</organism>
<reference evidence="7 8" key="1">
    <citation type="journal article" date="2019" name="Int. J. Syst. Evol. Microbiol.">
        <title>The Global Catalogue of Microorganisms (GCM) 10K type strain sequencing project: providing services to taxonomists for standard genome sequencing and annotation.</title>
        <authorList>
            <consortium name="The Broad Institute Genomics Platform"/>
            <consortium name="The Broad Institute Genome Sequencing Center for Infectious Disease"/>
            <person name="Wu L."/>
            <person name="Ma J."/>
        </authorList>
    </citation>
    <scope>NUCLEOTIDE SEQUENCE [LARGE SCALE GENOMIC DNA]</scope>
    <source>
        <strain evidence="7 8">JCM 13318</strain>
    </source>
</reference>
<comment type="cofactor">
    <cofactor evidence="1">
        <name>FAD</name>
        <dbReference type="ChEBI" id="CHEBI:57692"/>
    </cofactor>
</comment>
<keyword evidence="2" id="KW-0285">Flavoprotein</keyword>
<evidence type="ECO:0000256" key="3">
    <source>
        <dbReference type="ARBA" id="ARBA00022827"/>
    </source>
</evidence>
<keyword evidence="3" id="KW-0274">FAD</keyword>
<proteinExistence type="inferred from homology"/>
<name>A0ABN2AMN5_9MICO</name>
<dbReference type="SUPFAM" id="SSF51905">
    <property type="entry name" value="FAD/NAD(P)-binding domain"/>
    <property type="match status" value="1"/>
</dbReference>
<dbReference type="PANTHER" id="PTHR43104:SF2">
    <property type="entry name" value="L-2-HYDROXYGLUTARATE DEHYDROGENASE, MITOCHONDRIAL"/>
    <property type="match status" value="1"/>
</dbReference>
<evidence type="ECO:0000313" key="7">
    <source>
        <dbReference type="EMBL" id="GAA1522591.1"/>
    </source>
</evidence>